<accession>A0ACD4B7U1</accession>
<dbReference type="Proteomes" id="UP001060245">
    <property type="component" value="Chromosome"/>
</dbReference>
<protein>
    <submittedName>
        <fullName evidence="1">Uncharacterized protein</fullName>
    </submittedName>
</protein>
<evidence type="ECO:0000313" key="1">
    <source>
        <dbReference type="EMBL" id="UTT53800.1"/>
    </source>
</evidence>
<proteinExistence type="predicted"/>
<dbReference type="EMBL" id="CP101471">
    <property type="protein sequence ID" value="UTT53800.1"/>
    <property type="molecule type" value="Genomic_DNA"/>
</dbReference>
<name>A0ACD4B7U1_MICMQ</name>
<sequence length="222" mass="23515">MSDPRTWQQAVPAMGTWIDPSTVEEQVARALDRDELLAERFAVWPSRPDAVVESLSDLDLQAWIDAAGPHPVDGTAPGAVIAIAVSRGGGSATIAAGRRVDSEHIAVEHKKTGAGTLWVAAYVKKLKAELGDALVVLDAKNATAIVASLQGVGVKFMSMNLDEIAAAHALFIEHTNAGAIVHRDQPEVTASSSSPACAHSRAAAGRRGKPPKRRSPSRRRRQ</sequence>
<evidence type="ECO:0000313" key="2">
    <source>
        <dbReference type="Proteomes" id="UP001060245"/>
    </source>
</evidence>
<reference evidence="1" key="1">
    <citation type="submission" date="2022-07" db="EMBL/GenBank/DDBJ databases">
        <title>Complete genome of DND4.</title>
        <authorList>
            <person name="Cao G."/>
        </authorList>
    </citation>
    <scope>NUCLEOTIDE SEQUENCE</scope>
    <source>
        <strain evidence="1">DND4</strain>
    </source>
</reference>
<keyword evidence="2" id="KW-1185">Reference proteome</keyword>
<gene>
    <name evidence="1" type="ORF">NMQ05_04255</name>
</gene>
<organism evidence="1 2">
    <name type="scientific">Microbacterium maritypicum</name>
    <name type="common">Microbacterium liquefaciens</name>
    <dbReference type="NCBI Taxonomy" id="33918"/>
    <lineage>
        <taxon>Bacteria</taxon>
        <taxon>Bacillati</taxon>
        <taxon>Actinomycetota</taxon>
        <taxon>Actinomycetes</taxon>
        <taxon>Micrococcales</taxon>
        <taxon>Microbacteriaceae</taxon>
        <taxon>Microbacterium</taxon>
    </lineage>
</organism>